<dbReference type="EMBL" id="LT670844">
    <property type="protein sequence ID" value="SHL44948.1"/>
    <property type="molecule type" value="Genomic_DNA"/>
</dbReference>
<dbReference type="OrthoDB" id="8248444at2"/>
<dbReference type="RefSeq" id="WP_079543178.1">
    <property type="nucleotide sequence ID" value="NZ_LT670844.1"/>
</dbReference>
<evidence type="ECO:0000313" key="1">
    <source>
        <dbReference type="EMBL" id="SHL44948.1"/>
    </source>
</evidence>
<proteinExistence type="predicted"/>
<evidence type="ECO:0000313" key="2">
    <source>
        <dbReference type="Proteomes" id="UP000189935"/>
    </source>
</evidence>
<gene>
    <name evidence="1" type="ORF">SAMN05444159_5928</name>
</gene>
<accession>A0A1M7AQJ4</accession>
<sequence>MSAEIIQFIRSPKHNRGQTDFPTIAFRSAAQRDDLTMNHVDTAPCEYVRPESSEAQVTDV</sequence>
<dbReference type="AlphaFoldDB" id="A0A1M7AQJ4"/>
<dbReference type="Proteomes" id="UP000189935">
    <property type="component" value="Chromosome I"/>
</dbReference>
<organism evidence="1 2">
    <name type="scientific">Bradyrhizobium lablabi</name>
    <dbReference type="NCBI Taxonomy" id="722472"/>
    <lineage>
        <taxon>Bacteria</taxon>
        <taxon>Pseudomonadati</taxon>
        <taxon>Pseudomonadota</taxon>
        <taxon>Alphaproteobacteria</taxon>
        <taxon>Hyphomicrobiales</taxon>
        <taxon>Nitrobacteraceae</taxon>
        <taxon>Bradyrhizobium</taxon>
    </lineage>
</organism>
<reference evidence="1 2" key="1">
    <citation type="submission" date="2016-11" db="EMBL/GenBank/DDBJ databases">
        <authorList>
            <person name="Jaros S."/>
            <person name="Januszkiewicz K."/>
            <person name="Wedrychowicz H."/>
        </authorList>
    </citation>
    <scope>NUCLEOTIDE SEQUENCE [LARGE SCALE GENOMIC DNA]</scope>
    <source>
        <strain evidence="1 2">GAS499</strain>
    </source>
</reference>
<protein>
    <submittedName>
        <fullName evidence="1">Uncharacterized protein</fullName>
    </submittedName>
</protein>
<name>A0A1M7AQJ4_9BRAD</name>